<dbReference type="PANTHER" id="PTHR12919:SF20">
    <property type="entry name" value="SMALL RIBOSOMAL SUBUNIT PROTEIN BS16M"/>
    <property type="match status" value="1"/>
</dbReference>
<evidence type="ECO:0000313" key="6">
    <source>
        <dbReference type="EMBL" id="CAK8675219.1"/>
    </source>
</evidence>
<dbReference type="InterPro" id="IPR000307">
    <property type="entry name" value="Ribosomal_bS16"/>
</dbReference>
<comment type="caution">
    <text evidence="6">The sequence shown here is derived from an EMBL/GenBank/DDBJ whole genome shotgun (WGS) entry which is preliminary data.</text>
</comment>
<gene>
    <name evidence="6" type="ORF">CVLEPA_LOCUS4820</name>
</gene>
<evidence type="ECO:0000256" key="1">
    <source>
        <dbReference type="ARBA" id="ARBA00006668"/>
    </source>
</evidence>
<dbReference type="PANTHER" id="PTHR12919">
    <property type="entry name" value="30S RIBOSOMAL PROTEIN S16"/>
    <property type="match status" value="1"/>
</dbReference>
<evidence type="ECO:0000313" key="7">
    <source>
        <dbReference type="Proteomes" id="UP001642483"/>
    </source>
</evidence>
<evidence type="ECO:0000256" key="4">
    <source>
        <dbReference type="ARBA" id="ARBA00035263"/>
    </source>
</evidence>
<sequence length="173" mass="19665">MVRLSRLLRLRKSGFDTPLRVSRFRYVAHGANSLFQNAEVEVVENFDGTCHLKSGNIIRLALDGCTNRPFYRIVVSKRTDPRDCEMEQIGTFDPMPNMLNEKLCSINFERLKYHLALGAHPVKSVRRLIGLSGFLPLDPTLLIFAEGLKRRRKIEELISSQGNATEDDESSNS</sequence>
<keyword evidence="3" id="KW-0687">Ribonucleoprotein</keyword>
<evidence type="ECO:0000256" key="2">
    <source>
        <dbReference type="ARBA" id="ARBA00022980"/>
    </source>
</evidence>
<keyword evidence="7" id="KW-1185">Reference proteome</keyword>
<evidence type="ECO:0000256" key="5">
    <source>
        <dbReference type="ARBA" id="ARBA00035438"/>
    </source>
</evidence>
<dbReference type="Pfam" id="PF00886">
    <property type="entry name" value="Ribosomal_S16"/>
    <property type="match status" value="1"/>
</dbReference>
<dbReference type="NCBIfam" id="TIGR00002">
    <property type="entry name" value="S16"/>
    <property type="match status" value="1"/>
</dbReference>
<proteinExistence type="inferred from homology"/>
<name>A0ABP0F686_CLALP</name>
<protein>
    <recommendedName>
        <fullName evidence="4">Small ribosomal subunit protein bS16m</fullName>
    </recommendedName>
    <alternativeName>
        <fullName evidence="5">28S ribosomal protein S16, mitochondrial</fullName>
    </alternativeName>
</protein>
<dbReference type="InterPro" id="IPR023803">
    <property type="entry name" value="Ribosomal_bS16_dom_sf"/>
</dbReference>
<reference evidence="6 7" key="1">
    <citation type="submission" date="2024-02" db="EMBL/GenBank/DDBJ databases">
        <authorList>
            <person name="Daric V."/>
            <person name="Darras S."/>
        </authorList>
    </citation>
    <scope>NUCLEOTIDE SEQUENCE [LARGE SCALE GENOMIC DNA]</scope>
</reference>
<dbReference type="Proteomes" id="UP001642483">
    <property type="component" value="Unassembled WGS sequence"/>
</dbReference>
<accession>A0ABP0F686</accession>
<dbReference type="EMBL" id="CAWYQH010000013">
    <property type="protein sequence ID" value="CAK8675219.1"/>
    <property type="molecule type" value="Genomic_DNA"/>
</dbReference>
<comment type="similarity">
    <text evidence="1">Belongs to the bacterial ribosomal protein bS16 family.</text>
</comment>
<organism evidence="6 7">
    <name type="scientific">Clavelina lepadiformis</name>
    <name type="common">Light-bulb sea squirt</name>
    <name type="synonym">Ascidia lepadiformis</name>
    <dbReference type="NCBI Taxonomy" id="159417"/>
    <lineage>
        <taxon>Eukaryota</taxon>
        <taxon>Metazoa</taxon>
        <taxon>Chordata</taxon>
        <taxon>Tunicata</taxon>
        <taxon>Ascidiacea</taxon>
        <taxon>Aplousobranchia</taxon>
        <taxon>Clavelinidae</taxon>
        <taxon>Clavelina</taxon>
    </lineage>
</organism>
<keyword evidence="2" id="KW-0689">Ribosomal protein</keyword>
<dbReference type="SUPFAM" id="SSF54565">
    <property type="entry name" value="Ribosomal protein S16"/>
    <property type="match status" value="1"/>
</dbReference>
<dbReference type="Gene3D" id="3.30.1320.10">
    <property type="match status" value="1"/>
</dbReference>
<evidence type="ECO:0000256" key="3">
    <source>
        <dbReference type="ARBA" id="ARBA00023274"/>
    </source>
</evidence>